<evidence type="ECO:0000256" key="1">
    <source>
        <dbReference type="SAM" id="MobiDB-lite"/>
    </source>
</evidence>
<dbReference type="Pfam" id="PF23865">
    <property type="entry name" value="DUF7223"/>
    <property type="match status" value="1"/>
</dbReference>
<dbReference type="PRINTS" id="PR01217">
    <property type="entry name" value="PRICHEXTENSN"/>
</dbReference>
<evidence type="ECO:0000313" key="6">
    <source>
        <dbReference type="Proteomes" id="UP000799778"/>
    </source>
</evidence>
<accession>A0A6A5XGA0</accession>
<sequence length="716" mass="75199">MRLQFFPEVSILLASTLLSAEATSTPPSGERVLRAATRSSDLYRRSNKIEKKYSASLSYVDGANGQTVFASQVKVGSERPVLKLEDIDHHLQDVECKGDSMKLRFGDKVHARDTRNACHGGVIITSHEGCNAEGERSFYKVDKVDEADDGLTLDLIIISKEWEEAFSSVTIDFGSTDESHIIRRHEDFRKLRMLRRQDPTPTAPPQMLALSVPTDDPADIKNATLDIASSNINTTFGSDRFLSGLADLTAQPDLPVDIGCKNCTTTGNIVLSRGSIDVDMSTLIFGIDKGHKKPRLSAIKSGFFELAANDVSAHIELFAQLKRGGSYDIEYLAIPVVGFAIPNVGKAGLTYTAAIHAAFNMSDSPLELNTGFAMKVPEKSSIRLDLANLPASGIFGFPNTTLTPLPTMAGVSDLDMFFDLSMRAAVNVGFDVLSRFQAEVSINLDLPKSNLRLTTEPDPSCAAPAPLPPAVQAPAPAPAPPAAPAPAPPAAPPAAPPVAPPAAPPAAPPPAPPAAPPPAPPAALPAPEVPSNPVAPSQGGLTPRDAKPLQVTAENIGVAIGVEMVLNLPLLEPASTRIPIFETASTFDKSCNPTSAPSPIQNRNNPLSDNSPVPALATPPALDFRHAFPPYPVPENDTILPSGSGAPSATYGFNPSATYGNPYSTATGTGAGNNSLPEFTGSAAKTTMVSPIFGGSLVWQSLVVSLAALAGAMCVL</sequence>
<dbReference type="EMBL" id="ML978073">
    <property type="protein sequence ID" value="KAF2011857.1"/>
    <property type="molecule type" value="Genomic_DNA"/>
</dbReference>
<feature type="compositionally biased region" description="Pro residues" evidence="1">
    <location>
        <begin position="465"/>
        <end position="530"/>
    </location>
</feature>
<name>A0A6A5XGA0_9PLEO</name>
<evidence type="ECO:0000313" key="5">
    <source>
        <dbReference type="EMBL" id="KAF2011857.1"/>
    </source>
</evidence>
<dbReference type="InterPro" id="IPR054293">
    <property type="entry name" value="DUF7029"/>
</dbReference>
<dbReference type="GeneID" id="54289672"/>
<evidence type="ECO:0000256" key="2">
    <source>
        <dbReference type="SAM" id="SignalP"/>
    </source>
</evidence>
<dbReference type="Proteomes" id="UP000799778">
    <property type="component" value="Unassembled WGS sequence"/>
</dbReference>
<feature type="chain" id="PRO_5025450778" evidence="2">
    <location>
        <begin position="23"/>
        <end position="716"/>
    </location>
</feature>
<dbReference type="RefSeq" id="XP_033380196.1">
    <property type="nucleotide sequence ID" value="XM_033532275.1"/>
</dbReference>
<feature type="domain" description="DUF7223" evidence="4">
    <location>
        <begin position="252"/>
        <end position="451"/>
    </location>
</feature>
<dbReference type="OrthoDB" id="5382170at2759"/>
<dbReference type="InterPro" id="IPR055647">
    <property type="entry name" value="DUF7223"/>
</dbReference>
<protein>
    <submittedName>
        <fullName evidence="5">Uncharacterized protein</fullName>
    </submittedName>
</protein>
<organism evidence="5 6">
    <name type="scientific">Aaosphaeria arxii CBS 175.79</name>
    <dbReference type="NCBI Taxonomy" id="1450172"/>
    <lineage>
        <taxon>Eukaryota</taxon>
        <taxon>Fungi</taxon>
        <taxon>Dikarya</taxon>
        <taxon>Ascomycota</taxon>
        <taxon>Pezizomycotina</taxon>
        <taxon>Dothideomycetes</taxon>
        <taxon>Pleosporomycetidae</taxon>
        <taxon>Pleosporales</taxon>
        <taxon>Pleosporales incertae sedis</taxon>
        <taxon>Aaosphaeria</taxon>
    </lineage>
</organism>
<evidence type="ECO:0000259" key="3">
    <source>
        <dbReference type="Pfam" id="PF22974"/>
    </source>
</evidence>
<dbReference type="Pfam" id="PF22974">
    <property type="entry name" value="DUF7029"/>
    <property type="match status" value="1"/>
</dbReference>
<feature type="compositionally biased region" description="Polar residues" evidence="1">
    <location>
        <begin position="589"/>
        <end position="611"/>
    </location>
</feature>
<gene>
    <name evidence="5" type="ORF">BU24DRAFT_465450</name>
</gene>
<feature type="region of interest" description="Disordered" evidence="1">
    <location>
        <begin position="455"/>
        <end position="547"/>
    </location>
</feature>
<feature type="domain" description="DUF7029" evidence="3">
    <location>
        <begin position="75"/>
        <end position="169"/>
    </location>
</feature>
<dbReference type="AlphaFoldDB" id="A0A6A5XGA0"/>
<reference evidence="5" key="1">
    <citation type="journal article" date="2020" name="Stud. Mycol.">
        <title>101 Dothideomycetes genomes: a test case for predicting lifestyles and emergence of pathogens.</title>
        <authorList>
            <person name="Haridas S."/>
            <person name="Albert R."/>
            <person name="Binder M."/>
            <person name="Bloem J."/>
            <person name="Labutti K."/>
            <person name="Salamov A."/>
            <person name="Andreopoulos B."/>
            <person name="Baker S."/>
            <person name="Barry K."/>
            <person name="Bills G."/>
            <person name="Bluhm B."/>
            <person name="Cannon C."/>
            <person name="Castanera R."/>
            <person name="Culley D."/>
            <person name="Daum C."/>
            <person name="Ezra D."/>
            <person name="Gonzalez J."/>
            <person name="Henrissat B."/>
            <person name="Kuo A."/>
            <person name="Liang C."/>
            <person name="Lipzen A."/>
            <person name="Lutzoni F."/>
            <person name="Magnuson J."/>
            <person name="Mondo S."/>
            <person name="Nolan M."/>
            <person name="Ohm R."/>
            <person name="Pangilinan J."/>
            <person name="Park H.-J."/>
            <person name="Ramirez L."/>
            <person name="Alfaro M."/>
            <person name="Sun H."/>
            <person name="Tritt A."/>
            <person name="Yoshinaga Y."/>
            <person name="Zwiers L.-H."/>
            <person name="Turgeon B."/>
            <person name="Goodwin S."/>
            <person name="Spatafora J."/>
            <person name="Crous P."/>
            <person name="Grigoriev I."/>
        </authorList>
    </citation>
    <scope>NUCLEOTIDE SEQUENCE</scope>
    <source>
        <strain evidence="5">CBS 175.79</strain>
    </source>
</reference>
<feature type="signal peptide" evidence="2">
    <location>
        <begin position="1"/>
        <end position="22"/>
    </location>
</feature>
<feature type="region of interest" description="Disordered" evidence="1">
    <location>
        <begin position="589"/>
        <end position="613"/>
    </location>
</feature>
<keyword evidence="2" id="KW-0732">Signal</keyword>
<evidence type="ECO:0000259" key="4">
    <source>
        <dbReference type="Pfam" id="PF23865"/>
    </source>
</evidence>
<keyword evidence="6" id="KW-1185">Reference proteome</keyword>
<proteinExistence type="predicted"/>